<dbReference type="GO" id="GO:0045732">
    <property type="term" value="P:positive regulation of protein catabolic process"/>
    <property type="evidence" value="ECO:0007669"/>
    <property type="project" value="TreeGrafter"/>
</dbReference>
<dbReference type="InterPro" id="IPR007481">
    <property type="entry name" value="SspB"/>
</dbReference>
<dbReference type="Proteomes" id="UP000242175">
    <property type="component" value="Chromosome large"/>
</dbReference>
<proteinExistence type="predicted"/>
<evidence type="ECO:0000313" key="2">
    <source>
        <dbReference type="Proteomes" id="UP000242175"/>
    </source>
</evidence>
<gene>
    <name evidence="1" type="ORF">CF386_02175</name>
</gene>
<keyword evidence="2" id="KW-1185">Reference proteome</keyword>
<dbReference type="PIRSF" id="PIRSF005276">
    <property type="entry name" value="SspB"/>
    <property type="match status" value="1"/>
</dbReference>
<dbReference type="GO" id="GO:0005829">
    <property type="term" value="C:cytosol"/>
    <property type="evidence" value="ECO:0007669"/>
    <property type="project" value="TreeGrafter"/>
</dbReference>
<organism evidence="1 2">
    <name type="scientific">Paraphotobacterium marinum</name>
    <dbReference type="NCBI Taxonomy" id="1755811"/>
    <lineage>
        <taxon>Bacteria</taxon>
        <taxon>Pseudomonadati</taxon>
        <taxon>Pseudomonadota</taxon>
        <taxon>Gammaproteobacteria</taxon>
        <taxon>Vibrionales</taxon>
        <taxon>Vibrionaceae</taxon>
        <taxon>Paraphotobacterium</taxon>
    </lineage>
</organism>
<dbReference type="GO" id="GO:0005840">
    <property type="term" value="C:ribosome"/>
    <property type="evidence" value="ECO:0007669"/>
    <property type="project" value="TreeGrafter"/>
</dbReference>
<dbReference type="Gene3D" id="2.30.30.220">
    <property type="entry name" value="SspB-like"/>
    <property type="match status" value="1"/>
</dbReference>
<dbReference type="GO" id="GO:0006508">
    <property type="term" value="P:proteolysis"/>
    <property type="evidence" value="ECO:0007669"/>
    <property type="project" value="UniProtKB-KW"/>
</dbReference>
<dbReference type="InterPro" id="IPR036760">
    <property type="entry name" value="SspB-like_sf"/>
</dbReference>
<dbReference type="GO" id="GO:0008233">
    <property type="term" value="F:peptidase activity"/>
    <property type="evidence" value="ECO:0007669"/>
    <property type="project" value="UniProtKB-KW"/>
</dbReference>
<reference evidence="1 2" key="1">
    <citation type="journal article" date="2016" name="Int. J. Syst. Evol. Microbiol.">
        <title>Paraphotobacterium marinum gen. nov., sp. nov., a member of the family Vibrionaceae, isolated from surface seawater.</title>
        <authorList>
            <person name="Huang Z."/>
            <person name="Dong C."/>
            <person name="Shao Z."/>
        </authorList>
    </citation>
    <scope>NUCLEOTIDE SEQUENCE [LARGE SCALE GENOMIC DNA]</scope>
    <source>
        <strain evidence="1 2">NSCS20N07D</strain>
    </source>
</reference>
<dbReference type="SUPFAM" id="SSF101738">
    <property type="entry name" value="SspB-like"/>
    <property type="match status" value="1"/>
</dbReference>
<dbReference type="Pfam" id="PF04386">
    <property type="entry name" value="SspB"/>
    <property type="match status" value="1"/>
</dbReference>
<dbReference type="EMBL" id="CP022355">
    <property type="protein sequence ID" value="ASK78836.1"/>
    <property type="molecule type" value="Genomic_DNA"/>
</dbReference>
<dbReference type="OrthoDB" id="9797358at2"/>
<dbReference type="AlphaFoldDB" id="A0A220VF33"/>
<name>A0A220VF33_9GAMM</name>
<accession>A0A220VF33</accession>
<dbReference type="NCBIfam" id="NF008763">
    <property type="entry name" value="PRK11798.1-2"/>
    <property type="match status" value="1"/>
</dbReference>
<keyword evidence="1" id="KW-0645">Protease</keyword>
<dbReference type="PANTHER" id="PTHR37486:SF1">
    <property type="entry name" value="STRINGENT STARVATION PROTEIN B"/>
    <property type="match status" value="1"/>
</dbReference>
<protein>
    <submittedName>
        <fullName evidence="1">ClpXP protease specificity-enhancing factor</fullName>
    </submittedName>
</protein>
<dbReference type="KEGG" id="pmai:CF386_02175"/>
<dbReference type="PANTHER" id="PTHR37486">
    <property type="entry name" value="STRINGENT STARVATION PROTEIN B"/>
    <property type="match status" value="1"/>
</dbReference>
<keyword evidence="1" id="KW-0378">Hydrolase</keyword>
<sequence>MTAKRPHLYRAYYDWFLENDLTPYLVVNATFSEVVVPSEFINDGKIILNISPDALFNYHFQKESISFSATFKGVHENLYIPFSAIEAMYARENGEGIIFEKEDYYESNDFKHHETNVSDKPVRKKPKLSIVT</sequence>
<evidence type="ECO:0000313" key="1">
    <source>
        <dbReference type="EMBL" id="ASK78836.1"/>
    </source>
</evidence>